<name>A0A319E6Z2_ASPSB</name>
<proteinExistence type="predicted"/>
<organism evidence="2 3">
    <name type="scientific">Aspergillus sclerotiicarbonarius (strain CBS 121057 / IBT 28362)</name>
    <dbReference type="NCBI Taxonomy" id="1448318"/>
    <lineage>
        <taxon>Eukaryota</taxon>
        <taxon>Fungi</taxon>
        <taxon>Dikarya</taxon>
        <taxon>Ascomycota</taxon>
        <taxon>Pezizomycotina</taxon>
        <taxon>Eurotiomycetes</taxon>
        <taxon>Eurotiomycetidae</taxon>
        <taxon>Eurotiales</taxon>
        <taxon>Aspergillaceae</taxon>
        <taxon>Aspergillus</taxon>
        <taxon>Aspergillus subgen. Circumdati</taxon>
    </lineage>
</organism>
<feature type="region of interest" description="Disordered" evidence="1">
    <location>
        <begin position="1"/>
        <end position="56"/>
    </location>
</feature>
<accession>A0A319E6Z2</accession>
<dbReference type="AlphaFoldDB" id="A0A319E6Z2"/>
<evidence type="ECO:0000313" key="3">
    <source>
        <dbReference type="Proteomes" id="UP000248423"/>
    </source>
</evidence>
<dbReference type="Proteomes" id="UP000248423">
    <property type="component" value="Unassembled WGS sequence"/>
</dbReference>
<protein>
    <submittedName>
        <fullName evidence="2">Uncharacterized protein</fullName>
    </submittedName>
</protein>
<dbReference type="VEuPathDB" id="FungiDB:BO78DRAFT_430401"/>
<gene>
    <name evidence="2" type="ORF">BO78DRAFT_430401</name>
</gene>
<feature type="compositionally biased region" description="Polar residues" evidence="1">
    <location>
        <begin position="21"/>
        <end position="35"/>
    </location>
</feature>
<evidence type="ECO:0000313" key="2">
    <source>
        <dbReference type="EMBL" id="PYI05681.1"/>
    </source>
</evidence>
<sequence>MTSKGTEDPDLRKRNGADPTRASNSRGDAISQTTPRPVPRPEISTGESWFPSRNQLDRGYPRHDRLAGAGLRSIGIGRGLAPPPIWILSALKHSALRFPKRRTSPVPSGSGFGTRYLATNILRLTLRGLSPSSTRPTSDSRQYHLIYLPFSRPSSPPTLQPSSSSEFHESGPLPICQFLPENPVAEVHSGTIQWFFLVVAPIMRQTASPGLRVTLHA</sequence>
<feature type="compositionally biased region" description="Polar residues" evidence="1">
    <location>
        <begin position="45"/>
        <end position="54"/>
    </location>
</feature>
<dbReference type="EMBL" id="KZ826356">
    <property type="protein sequence ID" value="PYI05681.1"/>
    <property type="molecule type" value="Genomic_DNA"/>
</dbReference>
<evidence type="ECO:0000256" key="1">
    <source>
        <dbReference type="SAM" id="MobiDB-lite"/>
    </source>
</evidence>
<keyword evidence="3" id="KW-1185">Reference proteome</keyword>
<reference evidence="2 3" key="1">
    <citation type="submission" date="2018-02" db="EMBL/GenBank/DDBJ databases">
        <title>The genomes of Aspergillus section Nigri reveals drivers in fungal speciation.</title>
        <authorList>
            <consortium name="DOE Joint Genome Institute"/>
            <person name="Vesth T.C."/>
            <person name="Nybo J."/>
            <person name="Theobald S."/>
            <person name="Brandl J."/>
            <person name="Frisvad J.C."/>
            <person name="Nielsen K.F."/>
            <person name="Lyhne E.K."/>
            <person name="Kogle M.E."/>
            <person name="Kuo A."/>
            <person name="Riley R."/>
            <person name="Clum A."/>
            <person name="Nolan M."/>
            <person name="Lipzen A."/>
            <person name="Salamov A."/>
            <person name="Henrissat B."/>
            <person name="Wiebenga A."/>
            <person name="De vries R.P."/>
            <person name="Grigoriev I.V."/>
            <person name="Mortensen U.H."/>
            <person name="Andersen M.R."/>
            <person name="Baker S.E."/>
        </authorList>
    </citation>
    <scope>NUCLEOTIDE SEQUENCE [LARGE SCALE GENOMIC DNA]</scope>
    <source>
        <strain evidence="2 3">CBS 121057</strain>
    </source>
</reference>
<feature type="compositionally biased region" description="Basic and acidic residues" evidence="1">
    <location>
        <begin position="1"/>
        <end position="16"/>
    </location>
</feature>